<dbReference type="InterPro" id="IPR022551">
    <property type="entry name" value="BrxC"/>
</dbReference>
<name>A0A4U1D3P6_9BACI</name>
<dbReference type="Proteomes" id="UP000307756">
    <property type="component" value="Unassembled WGS sequence"/>
</dbReference>
<accession>A0A4U1D3P6</accession>
<reference evidence="1 2" key="1">
    <citation type="journal article" date="2011" name="J. Microbiol.">
        <title>Bacillus kyonggiensis sp. nov., isolated from soil of a lettuce field.</title>
        <authorList>
            <person name="Dong K."/>
            <person name="Lee S."/>
        </authorList>
    </citation>
    <scope>NUCLEOTIDE SEQUENCE [LARGE SCALE GENOMIC DNA]</scope>
    <source>
        <strain evidence="1 2">NB22</strain>
    </source>
</reference>
<dbReference type="EMBL" id="SWBM01000004">
    <property type="protein sequence ID" value="TKC15847.1"/>
    <property type="molecule type" value="Genomic_DNA"/>
</dbReference>
<proteinExistence type="predicted"/>
<gene>
    <name evidence="1" type="primary">ytxJ</name>
    <name evidence="1" type="ORF">FA727_17165</name>
</gene>
<dbReference type="OrthoDB" id="677051at2"/>
<evidence type="ECO:0000313" key="2">
    <source>
        <dbReference type="Proteomes" id="UP000307756"/>
    </source>
</evidence>
<dbReference type="InterPro" id="IPR036249">
    <property type="entry name" value="Thioredoxin-like_sf"/>
</dbReference>
<dbReference type="SUPFAM" id="SSF52833">
    <property type="entry name" value="Thioredoxin-like"/>
    <property type="match status" value="1"/>
</dbReference>
<dbReference type="NCBIfam" id="TIGR04019">
    <property type="entry name" value="B_thiol_YtxJ"/>
    <property type="match status" value="1"/>
</dbReference>
<comment type="caution">
    <text evidence="1">The sequence shown here is derived from an EMBL/GenBank/DDBJ whole genome shotgun (WGS) entry which is preliminary data.</text>
</comment>
<dbReference type="Gene3D" id="3.40.30.10">
    <property type="entry name" value="Glutaredoxin"/>
    <property type="match status" value="1"/>
</dbReference>
<dbReference type="Pfam" id="PF11009">
    <property type="entry name" value="BrxC"/>
    <property type="match status" value="1"/>
</dbReference>
<dbReference type="RefSeq" id="WP_136832792.1">
    <property type="nucleotide sequence ID" value="NZ_SWBM01000004.1"/>
</dbReference>
<keyword evidence="2" id="KW-1185">Reference proteome</keyword>
<sequence>MIKIESIEEFNQIIKENEQFYFLKHSLTCPISQEAFEEYESHENSHGETKHYYLAVQEARALSNHIAETFQIKHESPQAFLFNKETVAWHASHWKITNKSLTQATEEVK</sequence>
<evidence type="ECO:0000313" key="1">
    <source>
        <dbReference type="EMBL" id="TKC15847.1"/>
    </source>
</evidence>
<protein>
    <submittedName>
        <fullName evidence="1">Bacillithiol system redox-active protein YtxJ</fullName>
    </submittedName>
</protein>
<dbReference type="AlphaFoldDB" id="A0A4U1D3P6"/>
<organism evidence="1 2">
    <name type="scientific">Robertmurraya kyonggiensis</name>
    <dbReference type="NCBI Taxonomy" id="1037680"/>
    <lineage>
        <taxon>Bacteria</taxon>
        <taxon>Bacillati</taxon>
        <taxon>Bacillota</taxon>
        <taxon>Bacilli</taxon>
        <taxon>Bacillales</taxon>
        <taxon>Bacillaceae</taxon>
        <taxon>Robertmurraya</taxon>
    </lineage>
</organism>